<gene>
    <name evidence="5" type="ORF">FNT36_19295</name>
</gene>
<dbReference type="GO" id="GO:0004347">
    <property type="term" value="F:glucose-6-phosphate isomerase activity"/>
    <property type="evidence" value="ECO:0007669"/>
    <property type="project" value="UniProtKB-EC"/>
</dbReference>
<dbReference type="OrthoDB" id="140919at2"/>
<dbReference type="GO" id="GO:0006096">
    <property type="term" value="P:glycolytic process"/>
    <property type="evidence" value="ECO:0007669"/>
    <property type="project" value="UniProtKB-UniPathway"/>
</dbReference>
<proteinExistence type="inferred from homology"/>
<evidence type="ECO:0000256" key="3">
    <source>
        <dbReference type="ARBA" id="ARBA00023235"/>
    </source>
</evidence>
<dbReference type="Proteomes" id="UP000317624">
    <property type="component" value="Unassembled WGS sequence"/>
</dbReference>
<keyword evidence="3 4" id="KW-0413">Isomerase</keyword>
<dbReference type="InterPro" id="IPR001672">
    <property type="entry name" value="G6P_Isomerase"/>
</dbReference>
<dbReference type="EC" id="5.3.1.9" evidence="4"/>
<dbReference type="GO" id="GO:0048029">
    <property type="term" value="F:monosaccharide binding"/>
    <property type="evidence" value="ECO:0007669"/>
    <property type="project" value="TreeGrafter"/>
</dbReference>
<evidence type="ECO:0000256" key="1">
    <source>
        <dbReference type="ARBA" id="ARBA00022432"/>
    </source>
</evidence>
<dbReference type="GO" id="GO:0051156">
    <property type="term" value="P:glucose 6-phosphate metabolic process"/>
    <property type="evidence" value="ECO:0007669"/>
    <property type="project" value="TreeGrafter"/>
</dbReference>
<dbReference type="Pfam" id="PF00342">
    <property type="entry name" value="PGI"/>
    <property type="match status" value="1"/>
</dbReference>
<evidence type="ECO:0000256" key="2">
    <source>
        <dbReference type="ARBA" id="ARBA00023152"/>
    </source>
</evidence>
<sequence>MSSPSISPATYHLGQYQEAITAEINDLNAKNFTAGFWQKEATLWTDSAEGQESIRSFMGWTRVAETMQQAVPEIEAFVKEVKEAGFEHVVVMGMGGSTMAPIVFEKSFERANGGLPISVLDTTDPGTVQQIEQSVPLDKTLFIVASKSGTTAEPLAFGDYFYAKLKEIKGDKAGENFVAITDPGSKFVTNATNEGYRKIFLNFAEVGGRFSALTYFGLVPAALYGINIAELLDRAVTMMRACGSEGDVQDNPGLQLGATMGVLSKQGRDKLTLVVPDKLHDLGLWLEQLLAESTGKEGKGVLPVAGEPLGTPKVYGHDRLFVYVGYEDTPDTENRNKLKALQEAGHPVVIILMKEPLDLGAEFFRWEVGTAVAGAVLRINPFDQPNVQESKTATDRVMKVVQEQGHLPAGPAAAAEADGVSYFTDAKGDGAVGTLKAFFAQSKAGDFVNLQAYLTESDAISAELQEFRKLVQQNLHLATTSGYGPRFLHSTGQYHKGGPNTGLFVQFTHQSPVELPLPGRSYSFGTFENAQAQGDLETLQQYKRRTLHIDLGGNAEQTLPKVVAALKEALAK</sequence>
<dbReference type="PROSITE" id="PS51463">
    <property type="entry name" value="P_GLUCOSE_ISOMERASE_3"/>
    <property type="match status" value="1"/>
</dbReference>
<dbReference type="InterPro" id="IPR046348">
    <property type="entry name" value="SIS_dom_sf"/>
</dbReference>
<comment type="caution">
    <text evidence="5">The sequence shown here is derived from an EMBL/GenBank/DDBJ whole genome shotgun (WGS) entry which is preliminary data.</text>
</comment>
<comment type="similarity">
    <text evidence="4">Belongs to the GPI family.</text>
</comment>
<keyword evidence="1 4" id="KW-0312">Gluconeogenesis</keyword>
<dbReference type="Gene3D" id="3.40.50.10490">
    <property type="entry name" value="Glucose-6-phosphate isomerase like protein, domain 1"/>
    <property type="match status" value="3"/>
</dbReference>
<keyword evidence="6" id="KW-1185">Reference proteome</keyword>
<keyword evidence="2 4" id="KW-0324">Glycolysis</keyword>
<dbReference type="AlphaFoldDB" id="A0A558BPA0"/>
<reference evidence="5 6" key="1">
    <citation type="submission" date="2019-07" db="EMBL/GenBank/DDBJ databases">
        <title>Hymenobacter sp. straun FUR1 Genome sequencing and assembly.</title>
        <authorList>
            <person name="Chhetri G."/>
        </authorList>
    </citation>
    <scope>NUCLEOTIDE SEQUENCE [LARGE SCALE GENOMIC DNA]</scope>
    <source>
        <strain evidence="5 6">Fur1</strain>
    </source>
</reference>
<dbReference type="GO" id="GO:0006094">
    <property type="term" value="P:gluconeogenesis"/>
    <property type="evidence" value="ECO:0007669"/>
    <property type="project" value="UniProtKB-KW"/>
</dbReference>
<evidence type="ECO:0000256" key="4">
    <source>
        <dbReference type="RuleBase" id="RU000612"/>
    </source>
</evidence>
<accession>A0A558BPA0</accession>
<dbReference type="UniPathway" id="UPA00109">
    <property type="reaction ID" value="UER00181"/>
</dbReference>
<evidence type="ECO:0000313" key="5">
    <source>
        <dbReference type="EMBL" id="TVT38345.1"/>
    </source>
</evidence>
<dbReference type="GO" id="GO:0005829">
    <property type="term" value="C:cytosol"/>
    <property type="evidence" value="ECO:0007669"/>
    <property type="project" value="TreeGrafter"/>
</dbReference>
<dbReference type="PANTHER" id="PTHR11469:SF1">
    <property type="entry name" value="GLUCOSE-6-PHOSPHATE ISOMERASE"/>
    <property type="match status" value="1"/>
</dbReference>
<dbReference type="PANTHER" id="PTHR11469">
    <property type="entry name" value="GLUCOSE-6-PHOSPHATE ISOMERASE"/>
    <property type="match status" value="1"/>
</dbReference>
<dbReference type="RefSeq" id="WP_144851125.1">
    <property type="nucleotide sequence ID" value="NZ_VMRJ01000005.1"/>
</dbReference>
<organism evidence="5 6">
    <name type="scientific">Hymenobacter setariae</name>
    <dbReference type="NCBI Taxonomy" id="2594794"/>
    <lineage>
        <taxon>Bacteria</taxon>
        <taxon>Pseudomonadati</taxon>
        <taxon>Bacteroidota</taxon>
        <taxon>Cytophagia</taxon>
        <taxon>Cytophagales</taxon>
        <taxon>Hymenobacteraceae</taxon>
        <taxon>Hymenobacter</taxon>
    </lineage>
</organism>
<comment type="catalytic activity">
    <reaction evidence="4">
        <text>alpha-D-glucose 6-phosphate = beta-D-fructose 6-phosphate</text>
        <dbReference type="Rhea" id="RHEA:11816"/>
        <dbReference type="ChEBI" id="CHEBI:57634"/>
        <dbReference type="ChEBI" id="CHEBI:58225"/>
        <dbReference type="EC" id="5.3.1.9"/>
    </reaction>
</comment>
<comment type="pathway">
    <text evidence="4">Carbohydrate degradation; glycolysis; D-glyceraldehyde 3-phosphate and glycerone phosphate from D-glucose: step 2/4.</text>
</comment>
<protein>
    <recommendedName>
        <fullName evidence="4">Glucose-6-phosphate isomerase</fullName>
        <ecNumber evidence="4">5.3.1.9</ecNumber>
    </recommendedName>
</protein>
<dbReference type="EMBL" id="VMRJ01000005">
    <property type="protein sequence ID" value="TVT38345.1"/>
    <property type="molecule type" value="Genomic_DNA"/>
</dbReference>
<dbReference type="SUPFAM" id="SSF53697">
    <property type="entry name" value="SIS domain"/>
    <property type="match status" value="1"/>
</dbReference>
<evidence type="ECO:0000313" key="6">
    <source>
        <dbReference type="Proteomes" id="UP000317624"/>
    </source>
</evidence>
<name>A0A558BPA0_9BACT</name>
<dbReference type="GO" id="GO:0097367">
    <property type="term" value="F:carbohydrate derivative binding"/>
    <property type="evidence" value="ECO:0007669"/>
    <property type="project" value="InterPro"/>
</dbReference>
<dbReference type="PRINTS" id="PR00662">
    <property type="entry name" value="G6PISOMERASE"/>
</dbReference>